<reference evidence="3 4" key="1">
    <citation type="submission" date="2012-05" db="EMBL/GenBank/DDBJ databases">
        <title>Recombination and specialization in a pathogen metapopulation.</title>
        <authorList>
            <person name="Gardiner A."/>
            <person name="Kemen E."/>
            <person name="Schultz-Larsen T."/>
            <person name="MacLean D."/>
            <person name="Van Oosterhout C."/>
            <person name="Jones J.D.G."/>
        </authorList>
    </citation>
    <scope>NUCLEOTIDE SEQUENCE [LARGE SCALE GENOMIC DNA]</scope>
    <source>
        <strain evidence="3 4">Ac Nc2</strain>
    </source>
</reference>
<accession>A0A024FWJ7</accession>
<sequence length="121" mass="13586">MSESPKDHRRRDCVIVNKLYSKICIFTIPSLSIMIRFTYDSDIMPPRIPFLGAYSVGIPVLARTECGIDFQAVICFDELLAPIRFTKDDSDGMSRAPKRFGNFLAPCIICSCAVVLSLYDP</sequence>
<comment type="caution">
    <text evidence="3">The sequence shown here is derived from an EMBL/GenBank/DDBJ whole genome shotgun (WGS) entry which is preliminary data.</text>
</comment>
<feature type="transmembrane region" description="Helical" evidence="1">
    <location>
        <begin position="20"/>
        <end position="39"/>
    </location>
</feature>
<dbReference type="EMBL" id="CAIX01000377">
    <property type="protein sequence ID" value="CCI10749.1"/>
    <property type="molecule type" value="Genomic_DNA"/>
</dbReference>
<proteinExistence type="predicted"/>
<protein>
    <submittedName>
        <fullName evidence="3">Uncharacterized protein</fullName>
    </submittedName>
</protein>
<gene>
    <name evidence="2" type="ORF">BN9_115010</name>
    <name evidence="3" type="ORF">BN9_122080</name>
</gene>
<keyword evidence="4" id="KW-1185">Reference proteome</keyword>
<evidence type="ECO:0000313" key="4">
    <source>
        <dbReference type="Proteomes" id="UP000053237"/>
    </source>
</evidence>
<name>A0A024FWJ7_9STRA</name>
<dbReference type="AlphaFoldDB" id="A0A024FWJ7"/>
<evidence type="ECO:0000256" key="1">
    <source>
        <dbReference type="SAM" id="Phobius"/>
    </source>
</evidence>
<dbReference type="Proteomes" id="UP000053237">
    <property type="component" value="Unassembled WGS sequence"/>
</dbReference>
<keyword evidence="1" id="KW-0812">Transmembrane</keyword>
<dbReference type="InParanoid" id="A0A024FWJ7"/>
<keyword evidence="1" id="KW-0472">Membrane</keyword>
<feature type="transmembrane region" description="Helical" evidence="1">
    <location>
        <begin position="100"/>
        <end position="119"/>
    </location>
</feature>
<organism evidence="3 4">
    <name type="scientific">Albugo candida</name>
    <dbReference type="NCBI Taxonomy" id="65357"/>
    <lineage>
        <taxon>Eukaryota</taxon>
        <taxon>Sar</taxon>
        <taxon>Stramenopiles</taxon>
        <taxon>Oomycota</taxon>
        <taxon>Peronosporomycetes</taxon>
        <taxon>Albuginales</taxon>
        <taxon>Albuginaceae</taxon>
        <taxon>Albugo</taxon>
    </lineage>
</organism>
<evidence type="ECO:0000313" key="3">
    <source>
        <dbReference type="EMBL" id="CCI11009.1"/>
    </source>
</evidence>
<dbReference type="EMBL" id="CAIX01000505">
    <property type="protein sequence ID" value="CCI11009.1"/>
    <property type="molecule type" value="Genomic_DNA"/>
</dbReference>
<keyword evidence="1" id="KW-1133">Transmembrane helix</keyword>
<evidence type="ECO:0000313" key="2">
    <source>
        <dbReference type="EMBL" id="CCI10749.1"/>
    </source>
</evidence>